<organism evidence="5 6">
    <name type="scientific">Hoeflea marina</name>
    <dbReference type="NCBI Taxonomy" id="274592"/>
    <lineage>
        <taxon>Bacteria</taxon>
        <taxon>Pseudomonadati</taxon>
        <taxon>Pseudomonadota</taxon>
        <taxon>Alphaproteobacteria</taxon>
        <taxon>Hyphomicrobiales</taxon>
        <taxon>Rhizobiaceae</taxon>
        <taxon>Hoeflea</taxon>
    </lineage>
</organism>
<dbReference type="PIRSF" id="PIRSF003059">
    <property type="entry name" value="Sucrose_phosphorylase"/>
    <property type="match status" value="1"/>
</dbReference>
<dbReference type="InterPro" id="IPR033746">
    <property type="entry name" value="GGa_phosphorylase"/>
</dbReference>
<evidence type="ECO:0000256" key="3">
    <source>
        <dbReference type="PIRSR" id="PIRSR003059-2"/>
    </source>
</evidence>
<evidence type="ECO:0000259" key="4">
    <source>
        <dbReference type="SMART" id="SM00642"/>
    </source>
</evidence>
<dbReference type="AlphaFoldDB" id="A0A317PKC0"/>
<feature type="binding site" evidence="3">
    <location>
        <position position="459"/>
    </location>
    <ligand>
        <name>substrate</name>
    </ligand>
</feature>
<dbReference type="EMBL" id="QGTR01000002">
    <property type="protein sequence ID" value="PWW01412.1"/>
    <property type="molecule type" value="Genomic_DNA"/>
</dbReference>
<dbReference type="GO" id="GO:0016757">
    <property type="term" value="F:glycosyltransferase activity"/>
    <property type="evidence" value="ECO:0007669"/>
    <property type="project" value="UniProtKB-KW"/>
</dbReference>
<feature type="binding site" evidence="3">
    <location>
        <begin position="353"/>
        <end position="354"/>
    </location>
    <ligand>
        <name>substrate</name>
    </ligand>
</feature>
<gene>
    <name evidence="5" type="ORF">DFR52_10273</name>
</gene>
<keyword evidence="6" id="KW-1185">Reference proteome</keyword>
<dbReference type="InterPro" id="IPR013780">
    <property type="entry name" value="Glyco_hydro_b"/>
</dbReference>
<dbReference type="SMART" id="SM00642">
    <property type="entry name" value="Aamy"/>
    <property type="match status" value="1"/>
</dbReference>
<protein>
    <submittedName>
        <fullName evidence="5">Sucrose phosphorylase</fullName>
    </submittedName>
</protein>
<dbReference type="PANTHER" id="PTHR38784">
    <property type="entry name" value="SUCROSE PHOSPHORYLASE"/>
    <property type="match status" value="1"/>
</dbReference>
<evidence type="ECO:0000313" key="6">
    <source>
        <dbReference type="Proteomes" id="UP000246352"/>
    </source>
</evidence>
<dbReference type="InterPro" id="IPR016377">
    <property type="entry name" value="Sucrose_GGa_phosphorylase-rel"/>
</dbReference>
<dbReference type="Pfam" id="PF00128">
    <property type="entry name" value="Alpha-amylase"/>
    <property type="match status" value="1"/>
</dbReference>
<comment type="caution">
    <text evidence="5">The sequence shown here is derived from an EMBL/GenBank/DDBJ whole genome shotgun (WGS) entry which is preliminary data.</text>
</comment>
<feature type="binding site" evidence="3">
    <location>
        <position position="151"/>
    </location>
    <ligand>
        <name>substrate</name>
    </ligand>
</feature>
<dbReference type="Gene3D" id="3.20.20.80">
    <property type="entry name" value="Glycosidases"/>
    <property type="match status" value="1"/>
</dbReference>
<feature type="domain" description="Glycosyl hydrolase family 13 catalytic" evidence="4">
    <location>
        <begin position="66"/>
        <end position="496"/>
    </location>
</feature>
<dbReference type="InterPro" id="IPR017853">
    <property type="entry name" value="GH"/>
</dbReference>
<accession>A0A317PKC0</accession>
<evidence type="ECO:0000313" key="5">
    <source>
        <dbReference type="EMBL" id="PWW01412.1"/>
    </source>
</evidence>
<dbReference type="InterPro" id="IPR006047">
    <property type="entry name" value="GH13_cat_dom"/>
</dbReference>
<reference evidence="5 6" key="1">
    <citation type="submission" date="2018-05" db="EMBL/GenBank/DDBJ databases">
        <title>Genomic Encyclopedia of Type Strains, Phase IV (KMG-IV): sequencing the most valuable type-strain genomes for metagenomic binning, comparative biology and taxonomic classification.</title>
        <authorList>
            <person name="Goeker M."/>
        </authorList>
    </citation>
    <scope>NUCLEOTIDE SEQUENCE [LARGE SCALE GENOMIC DNA]</scope>
    <source>
        <strain evidence="5 6">DSM 16791</strain>
    </source>
</reference>
<dbReference type="RefSeq" id="WP_110031231.1">
    <property type="nucleotide sequence ID" value="NZ_QGTR01000002.1"/>
</dbReference>
<dbReference type="PANTHER" id="PTHR38784:SF1">
    <property type="entry name" value="SUCROSE PHOSPHORYLASE"/>
    <property type="match status" value="1"/>
</dbReference>
<dbReference type="Gene3D" id="2.60.40.1180">
    <property type="entry name" value="Golgi alpha-mannosidase II"/>
    <property type="match status" value="1"/>
</dbReference>
<dbReference type="Gene3D" id="3.90.400.10">
    <property type="entry name" value="Oligo-1,6-glucosidase, Domain 2"/>
    <property type="match status" value="1"/>
</dbReference>
<sequence>MPDDPVTPGASIPSRLVSGLEQLLAFIYPDENPATLARFAAASFFGDIKPRKRGRMPGTGFWTERDTYVITYGNTIADGVHRPLDLLRDFAERHLAGVFTGIHILPYFPFTSDDGFAITDYRAVNAQLGTWEDVGRIAGRFRLMSDLVLNHCSSQSPMFSDYLQGHAPWDRFFREASPDADLSEVVRPRTHPLLRQVETAGGPRHVWCTFSHDQVDFDFSNPRVLMEFLDILRLHIEKGARTIRLDAVAFVWKEVGTPCIHLPQTHAVVRLMRLLADYHPELIILITETNVPNVENLSYFGNRNEAHAIYNFSLPPLLLHALLTGSSRYLNAWQMGMPPAQLGCAYFNFSASHDGIGIRPAEGLIPDEEIAAMIEAVQGFGGLVSMRSLPGGAKPYELNVALYDAVAGTVHGPDGFQFERFILSQAIVMALEGIPAFYIHSLLASRNDREGVERLGYNRAINRRALDRAALEAELTDPDSEEARVFTRIKALVAVRSRQPAFHPNATQFTLQLGPEFFGFWRQSIDRSQSIFAVFNLTAGQRSIPAMSLNLIAGEPWTDLLSGESVQPVSGELVFAPYQARWIANRQGAGTREKP</sequence>
<dbReference type="GO" id="GO:0005975">
    <property type="term" value="P:carbohydrate metabolic process"/>
    <property type="evidence" value="ECO:0007669"/>
    <property type="project" value="InterPro"/>
</dbReference>
<evidence type="ECO:0000256" key="1">
    <source>
        <dbReference type="ARBA" id="ARBA00022676"/>
    </source>
</evidence>
<dbReference type="SUPFAM" id="SSF51445">
    <property type="entry name" value="(Trans)glycosidases"/>
    <property type="match status" value="1"/>
</dbReference>
<dbReference type="Proteomes" id="UP000246352">
    <property type="component" value="Unassembled WGS sequence"/>
</dbReference>
<evidence type="ECO:0000256" key="2">
    <source>
        <dbReference type="ARBA" id="ARBA00022679"/>
    </source>
</evidence>
<name>A0A317PKC0_9HYPH</name>
<keyword evidence="1" id="KW-0328">Glycosyltransferase</keyword>
<dbReference type="SUPFAM" id="SSF51011">
    <property type="entry name" value="Glycosyl hydrolase domain"/>
    <property type="match status" value="1"/>
</dbReference>
<dbReference type="OrthoDB" id="9805159at2"/>
<proteinExistence type="predicted"/>
<dbReference type="CDD" id="cd11356">
    <property type="entry name" value="AmyAc_Sucrose_phosphorylase-like_1"/>
    <property type="match status" value="1"/>
</dbReference>
<feature type="binding site" evidence="3">
    <location>
        <position position="113"/>
    </location>
    <ligand>
        <name>substrate</name>
    </ligand>
</feature>
<feature type="binding site" evidence="3">
    <location>
        <begin position="244"/>
        <end position="246"/>
    </location>
    <ligand>
        <name>substrate</name>
    </ligand>
</feature>
<keyword evidence="2" id="KW-0808">Transferase</keyword>
<dbReference type="InterPro" id="IPR045857">
    <property type="entry name" value="O16G_dom_2"/>
</dbReference>